<dbReference type="PANTHER" id="PTHR20855:SF52">
    <property type="entry name" value="ADIPONECTIN RECEPTOR PROTEIN"/>
    <property type="match status" value="1"/>
</dbReference>
<dbReference type="RefSeq" id="XP_022475348.1">
    <property type="nucleotide sequence ID" value="XM_022618206.1"/>
</dbReference>
<accession>A0A1G4B9Y7</accession>
<evidence type="ECO:0000256" key="5">
    <source>
        <dbReference type="ARBA" id="ARBA00023136"/>
    </source>
</evidence>
<name>A0A1G4B9Y7_9PEZI</name>
<dbReference type="Pfam" id="PF03006">
    <property type="entry name" value="HlyIII"/>
    <property type="match status" value="1"/>
</dbReference>
<feature type="transmembrane region" description="Helical" evidence="8">
    <location>
        <begin position="229"/>
        <end position="249"/>
    </location>
</feature>
<feature type="transmembrane region" description="Helical" evidence="8">
    <location>
        <begin position="196"/>
        <end position="217"/>
    </location>
</feature>
<evidence type="ECO:0000256" key="6">
    <source>
        <dbReference type="PIRSR" id="PIRSR604254-1"/>
    </source>
</evidence>
<feature type="transmembrane region" description="Helical" evidence="8">
    <location>
        <begin position="261"/>
        <end position="278"/>
    </location>
</feature>
<feature type="binding site" evidence="6">
    <location>
        <position position="296"/>
    </location>
    <ligand>
        <name>Zn(2+)</name>
        <dbReference type="ChEBI" id="CHEBI:29105"/>
    </ligand>
</feature>
<dbReference type="STRING" id="1209926.A0A1G4B9Y7"/>
<dbReference type="Proteomes" id="UP000176998">
    <property type="component" value="Unassembled WGS sequence"/>
</dbReference>
<feature type="binding site" evidence="6">
    <location>
        <position position="150"/>
    </location>
    <ligand>
        <name>Zn(2+)</name>
        <dbReference type="ChEBI" id="CHEBI:29105"/>
    </ligand>
</feature>
<dbReference type="GO" id="GO:0016020">
    <property type="term" value="C:membrane"/>
    <property type="evidence" value="ECO:0007669"/>
    <property type="project" value="UniProtKB-SubCell"/>
</dbReference>
<feature type="transmembrane region" description="Helical" evidence="8">
    <location>
        <begin position="129"/>
        <end position="151"/>
    </location>
</feature>
<dbReference type="OrthoDB" id="529367at2759"/>
<feature type="region of interest" description="Disordered" evidence="7">
    <location>
        <begin position="1"/>
        <end position="31"/>
    </location>
</feature>
<feature type="compositionally biased region" description="Basic residues" evidence="7">
    <location>
        <begin position="16"/>
        <end position="25"/>
    </location>
</feature>
<dbReference type="AlphaFoldDB" id="A0A1G4B9Y7"/>
<keyword evidence="3 8" id="KW-0812">Transmembrane</keyword>
<feature type="transmembrane region" description="Helical" evidence="8">
    <location>
        <begin position="96"/>
        <end position="117"/>
    </location>
</feature>
<comment type="similarity">
    <text evidence="2">Belongs to the ADIPOR family.</text>
</comment>
<feature type="transmembrane region" description="Helical" evidence="8">
    <location>
        <begin position="171"/>
        <end position="189"/>
    </location>
</feature>
<evidence type="ECO:0000256" key="8">
    <source>
        <dbReference type="SAM" id="Phobius"/>
    </source>
</evidence>
<evidence type="ECO:0000256" key="4">
    <source>
        <dbReference type="ARBA" id="ARBA00022989"/>
    </source>
</evidence>
<evidence type="ECO:0000256" key="2">
    <source>
        <dbReference type="ARBA" id="ARBA00007018"/>
    </source>
</evidence>
<dbReference type="GO" id="GO:0046872">
    <property type="term" value="F:metal ion binding"/>
    <property type="evidence" value="ECO:0007669"/>
    <property type="project" value="UniProtKB-KW"/>
</dbReference>
<sequence length="330" mass="36912">MTAPEPSADDAAGLRTRNRNQRRRSSSSGHDLLSAVESKAALLERKVEKALLVLWDDLPPWRRDNQFIITGYRPDSHSYLASFRSLGYLHNESVNIWSHLLGAVAFSVAGAFLYAVIAPRYDSATSVDMLVFGCFFAGAVACLGMSAAYHAMCNHSPEVAKWGNKLDYSGIVFLIVGSYVPAMYYGFYCHPALLKFYLTTINVLGLGCGAVSWIEFFRAPEWRTFRACMFTALGTSGVVPVLHGVTIYGREEMENRMSLSWVVLHGVMYISGAFLYAFRWPERSFPRTFDIWGSSHQIFHFFVVMAAVTHLYGMAKAFDYHHTVTGGKCL</sequence>
<keyword evidence="6" id="KW-0479">Metal-binding</keyword>
<organism evidence="9 10">
    <name type="scientific">Colletotrichum orchidophilum</name>
    <dbReference type="NCBI Taxonomy" id="1209926"/>
    <lineage>
        <taxon>Eukaryota</taxon>
        <taxon>Fungi</taxon>
        <taxon>Dikarya</taxon>
        <taxon>Ascomycota</taxon>
        <taxon>Pezizomycotina</taxon>
        <taxon>Sordariomycetes</taxon>
        <taxon>Hypocreomycetidae</taxon>
        <taxon>Glomerellales</taxon>
        <taxon>Glomerellaceae</taxon>
        <taxon>Colletotrichum</taxon>
    </lineage>
</organism>
<keyword evidence="4 8" id="KW-1133">Transmembrane helix</keyword>
<gene>
    <name evidence="9" type="ORF">CORC01_06566</name>
</gene>
<dbReference type="InterPro" id="IPR004254">
    <property type="entry name" value="AdipoR/HlyIII-related"/>
</dbReference>
<proteinExistence type="inferred from homology"/>
<evidence type="ECO:0000256" key="7">
    <source>
        <dbReference type="SAM" id="MobiDB-lite"/>
    </source>
</evidence>
<evidence type="ECO:0000313" key="9">
    <source>
        <dbReference type="EMBL" id="OHE98198.1"/>
    </source>
</evidence>
<dbReference type="GO" id="GO:0006882">
    <property type="term" value="P:intracellular zinc ion homeostasis"/>
    <property type="evidence" value="ECO:0007669"/>
    <property type="project" value="TreeGrafter"/>
</dbReference>
<evidence type="ECO:0000256" key="1">
    <source>
        <dbReference type="ARBA" id="ARBA00004141"/>
    </source>
</evidence>
<feature type="transmembrane region" description="Helical" evidence="8">
    <location>
        <begin position="298"/>
        <end position="315"/>
    </location>
</feature>
<comment type="caution">
    <text evidence="9">The sequence shown here is derived from an EMBL/GenBank/DDBJ whole genome shotgun (WGS) entry which is preliminary data.</text>
</comment>
<comment type="subcellular location">
    <subcellularLocation>
        <location evidence="1">Membrane</location>
        <topology evidence="1">Multi-pass membrane protein</topology>
    </subcellularLocation>
</comment>
<dbReference type="GeneID" id="34559716"/>
<feature type="binding site" evidence="6">
    <location>
        <position position="300"/>
    </location>
    <ligand>
        <name>Zn(2+)</name>
        <dbReference type="ChEBI" id="CHEBI:29105"/>
    </ligand>
</feature>
<reference evidence="9 10" key="1">
    <citation type="submission" date="2016-09" db="EMBL/GenBank/DDBJ databases">
        <authorList>
            <person name="Capua I."/>
            <person name="De Benedictis P."/>
            <person name="Joannis T."/>
            <person name="Lombin L.H."/>
            <person name="Cattoli G."/>
        </authorList>
    </citation>
    <scope>NUCLEOTIDE SEQUENCE [LARGE SCALE GENOMIC DNA]</scope>
    <source>
        <strain evidence="9 10">IMI 309357</strain>
    </source>
</reference>
<dbReference type="EMBL" id="MJBS01000049">
    <property type="protein sequence ID" value="OHE98198.1"/>
    <property type="molecule type" value="Genomic_DNA"/>
</dbReference>
<keyword evidence="10" id="KW-1185">Reference proteome</keyword>
<protein>
    <submittedName>
        <fullName evidence="9">Hemolysin III family channel protein</fullName>
    </submittedName>
</protein>
<keyword evidence="5 8" id="KW-0472">Membrane</keyword>
<evidence type="ECO:0000256" key="3">
    <source>
        <dbReference type="ARBA" id="ARBA00022692"/>
    </source>
</evidence>
<keyword evidence="6" id="KW-0862">Zinc</keyword>
<dbReference type="GO" id="GO:0038023">
    <property type="term" value="F:signaling receptor activity"/>
    <property type="evidence" value="ECO:0007669"/>
    <property type="project" value="TreeGrafter"/>
</dbReference>
<evidence type="ECO:0000313" key="10">
    <source>
        <dbReference type="Proteomes" id="UP000176998"/>
    </source>
</evidence>
<dbReference type="PANTHER" id="PTHR20855">
    <property type="entry name" value="ADIPOR/PROGESTIN RECEPTOR-RELATED"/>
    <property type="match status" value="1"/>
</dbReference>